<dbReference type="Proteomes" id="UP000515291">
    <property type="component" value="Chromosome"/>
</dbReference>
<keyword evidence="1" id="KW-1133">Transmembrane helix</keyword>
<proteinExistence type="predicted"/>
<dbReference type="EMBL" id="CP050292">
    <property type="protein sequence ID" value="QND71147.1"/>
    <property type="molecule type" value="Genomic_DNA"/>
</dbReference>
<protein>
    <submittedName>
        <fullName evidence="2">Uncharacterized protein</fullName>
    </submittedName>
</protein>
<feature type="transmembrane region" description="Helical" evidence="1">
    <location>
        <begin position="7"/>
        <end position="32"/>
    </location>
</feature>
<evidence type="ECO:0000313" key="2">
    <source>
        <dbReference type="EMBL" id="QND71147.1"/>
    </source>
</evidence>
<evidence type="ECO:0000313" key="3">
    <source>
        <dbReference type="Proteomes" id="UP000515291"/>
    </source>
</evidence>
<dbReference type="KEGG" id="trb:HB776_07760"/>
<name>A0A7G6TWL5_9BRAD</name>
<dbReference type="RefSeq" id="WP_184516596.1">
    <property type="nucleotide sequence ID" value="NZ_CP050292.1"/>
</dbReference>
<evidence type="ECO:0000256" key="1">
    <source>
        <dbReference type="SAM" id="Phobius"/>
    </source>
</evidence>
<accession>A0A7G6TWL5</accession>
<dbReference type="AlphaFoldDB" id="A0A7G6TWL5"/>
<reference evidence="3" key="1">
    <citation type="journal article" date="2020" name="Mol. Plant Microbe">
        <title>Rhizobial microsymbionts of the narrowly endemic Oxytropis species growing in Kamchatka are characterized by significant genetic diversity and possess a set of genes that are associated with T3SS and T6SS secretion systems and can affect the development of symbiosis.</title>
        <authorList>
            <person name="Safronova V."/>
            <person name="Guro P."/>
            <person name="Sazanova A."/>
            <person name="Kuznetsova I."/>
            <person name="Belimov A."/>
            <person name="Yakubov V."/>
            <person name="Chirak E."/>
            <person name="Afonin A."/>
            <person name="Gogolev Y."/>
            <person name="Andronov E."/>
            <person name="Tikhonovich I."/>
        </authorList>
    </citation>
    <scope>NUCLEOTIDE SEQUENCE [LARGE SCALE GENOMIC DNA]</scope>
    <source>
        <strain evidence="3">581</strain>
    </source>
</reference>
<feature type="transmembrane region" description="Helical" evidence="1">
    <location>
        <begin position="38"/>
        <end position="58"/>
    </location>
</feature>
<sequence>MSRIRELAGVLAGETFAICVLAAVVVVSVLAFCFEASPTLVISLLVIGAFTAAGETLLRSRHDKRDKS</sequence>
<organism evidence="2 3">
    <name type="scientific">Tardiphaga robiniae</name>
    <dbReference type="NCBI Taxonomy" id="943830"/>
    <lineage>
        <taxon>Bacteria</taxon>
        <taxon>Pseudomonadati</taxon>
        <taxon>Pseudomonadota</taxon>
        <taxon>Alphaproteobacteria</taxon>
        <taxon>Hyphomicrobiales</taxon>
        <taxon>Nitrobacteraceae</taxon>
        <taxon>Tardiphaga</taxon>
    </lineage>
</organism>
<keyword evidence="1" id="KW-0472">Membrane</keyword>
<keyword evidence="1" id="KW-0812">Transmembrane</keyword>
<gene>
    <name evidence="2" type="ORF">HB776_07760</name>
</gene>